<evidence type="ECO:0008006" key="3">
    <source>
        <dbReference type="Google" id="ProtNLM"/>
    </source>
</evidence>
<dbReference type="PROSITE" id="PS51257">
    <property type="entry name" value="PROKAR_LIPOPROTEIN"/>
    <property type="match status" value="1"/>
</dbReference>
<organism evidence="1 2">
    <name type="scientific">Aquimarina addita</name>
    <dbReference type="NCBI Taxonomy" id="870485"/>
    <lineage>
        <taxon>Bacteria</taxon>
        <taxon>Pseudomonadati</taxon>
        <taxon>Bacteroidota</taxon>
        <taxon>Flavobacteriia</taxon>
        <taxon>Flavobacteriales</taxon>
        <taxon>Flavobacteriaceae</taxon>
        <taxon>Aquimarina</taxon>
    </lineage>
</organism>
<reference evidence="2" key="1">
    <citation type="journal article" date="2019" name="Int. J. Syst. Evol. Microbiol.">
        <title>The Global Catalogue of Microorganisms (GCM) 10K type strain sequencing project: providing services to taxonomists for standard genome sequencing and annotation.</title>
        <authorList>
            <consortium name="The Broad Institute Genomics Platform"/>
            <consortium name="The Broad Institute Genome Sequencing Center for Infectious Disease"/>
            <person name="Wu L."/>
            <person name="Ma J."/>
        </authorList>
    </citation>
    <scope>NUCLEOTIDE SEQUENCE [LARGE SCALE GENOMIC DNA]</scope>
    <source>
        <strain evidence="2">JCM 17106</strain>
    </source>
</reference>
<name>A0ABP6UQV7_9FLAO</name>
<dbReference type="Proteomes" id="UP001500459">
    <property type="component" value="Unassembled WGS sequence"/>
</dbReference>
<sequence length="243" mass="28541">MIYYKYIIHSTLIKHHIYSISIIFCVLTTFYSCNNVNNETSTIKENINIKTPSEQKFDYSIDISKIPKDTITASDHDFSIKNGLFYFKNQQFSGILKKYHPRVKMTAYISVHKGKRHGAYHSFYDNGNIFETKQYKYNRVTGKHNIYWKSGILKSDYWYHDGKMEGTQKKWYADGSPFSVFNYKNGKREGIQKAWRASGKLHINNEIKNGKTYGLNRASLCYNVKKQKPVIIGYTKKQTENRN</sequence>
<gene>
    <name evidence="1" type="ORF">GCM10022393_29830</name>
</gene>
<dbReference type="EMBL" id="BAABCW010000013">
    <property type="protein sequence ID" value="GAA3514003.1"/>
    <property type="molecule type" value="Genomic_DNA"/>
</dbReference>
<evidence type="ECO:0000313" key="2">
    <source>
        <dbReference type="Proteomes" id="UP001500459"/>
    </source>
</evidence>
<evidence type="ECO:0000313" key="1">
    <source>
        <dbReference type="EMBL" id="GAA3514003.1"/>
    </source>
</evidence>
<proteinExistence type="predicted"/>
<protein>
    <recommendedName>
        <fullName evidence="3">MORN repeat protein</fullName>
    </recommendedName>
</protein>
<accession>A0ABP6UQV7</accession>
<keyword evidence="2" id="KW-1185">Reference proteome</keyword>
<dbReference type="SUPFAM" id="SSF82185">
    <property type="entry name" value="Histone H3 K4-specific methyltransferase SET7/9 N-terminal domain"/>
    <property type="match status" value="1"/>
</dbReference>
<dbReference type="Gene3D" id="3.90.930.1">
    <property type="match status" value="1"/>
</dbReference>
<dbReference type="RefSeq" id="WP_344928787.1">
    <property type="nucleotide sequence ID" value="NZ_BAABCW010000013.1"/>
</dbReference>
<comment type="caution">
    <text evidence="1">The sequence shown here is derived from an EMBL/GenBank/DDBJ whole genome shotgun (WGS) entry which is preliminary data.</text>
</comment>